<dbReference type="Gene3D" id="3.60.40.10">
    <property type="entry name" value="PPM-type phosphatase domain"/>
    <property type="match status" value="1"/>
</dbReference>
<dbReference type="PANTHER" id="PTHR43156:SF2">
    <property type="entry name" value="STAGE II SPORULATION PROTEIN E"/>
    <property type="match status" value="1"/>
</dbReference>
<dbReference type="Pfam" id="PF07228">
    <property type="entry name" value="SpoIIE"/>
    <property type="match status" value="1"/>
</dbReference>
<dbReference type="InterPro" id="IPR036457">
    <property type="entry name" value="PPM-type-like_dom_sf"/>
</dbReference>
<dbReference type="SMART" id="SM00065">
    <property type="entry name" value="GAF"/>
    <property type="match status" value="1"/>
</dbReference>
<name>A0ABS7MIA9_9ACTN</name>
<dbReference type="SMART" id="SM00331">
    <property type="entry name" value="PP2C_SIG"/>
    <property type="match status" value="1"/>
</dbReference>
<dbReference type="EMBL" id="JAIMFO010000004">
    <property type="protein sequence ID" value="MBY4797027.1"/>
    <property type="molecule type" value="Genomic_DNA"/>
</dbReference>
<dbReference type="SUPFAM" id="SSF55785">
    <property type="entry name" value="PYP-like sensor domain (PAS domain)"/>
    <property type="match status" value="1"/>
</dbReference>
<dbReference type="InterPro" id="IPR003018">
    <property type="entry name" value="GAF"/>
</dbReference>
<dbReference type="InterPro" id="IPR001932">
    <property type="entry name" value="PPM-type_phosphatase-like_dom"/>
</dbReference>
<evidence type="ECO:0000259" key="3">
    <source>
        <dbReference type="SMART" id="SM00331"/>
    </source>
</evidence>
<dbReference type="InterPro" id="IPR052016">
    <property type="entry name" value="Bact_Sigma-Reg"/>
</dbReference>
<dbReference type="Proteomes" id="UP000700908">
    <property type="component" value="Unassembled WGS sequence"/>
</dbReference>
<dbReference type="PANTHER" id="PTHR43156">
    <property type="entry name" value="STAGE II SPORULATION PROTEIN E-RELATED"/>
    <property type="match status" value="1"/>
</dbReference>
<comment type="caution">
    <text evidence="4">The sequence shown here is derived from an EMBL/GenBank/DDBJ whole genome shotgun (WGS) entry which is preliminary data.</text>
</comment>
<dbReference type="Gene3D" id="3.30.450.40">
    <property type="match status" value="1"/>
</dbReference>
<evidence type="ECO:0000256" key="1">
    <source>
        <dbReference type="ARBA" id="ARBA00022801"/>
    </source>
</evidence>
<evidence type="ECO:0000313" key="5">
    <source>
        <dbReference type="Proteomes" id="UP000700908"/>
    </source>
</evidence>
<evidence type="ECO:0000259" key="2">
    <source>
        <dbReference type="SMART" id="SM00065"/>
    </source>
</evidence>
<dbReference type="RefSeq" id="WP_222198737.1">
    <property type="nucleotide sequence ID" value="NZ_JAIMFO010000004.1"/>
</dbReference>
<feature type="domain" description="GAF" evidence="2">
    <location>
        <begin position="164"/>
        <end position="324"/>
    </location>
</feature>
<keyword evidence="1" id="KW-0378">Hydrolase</keyword>
<feature type="domain" description="PPM-type phosphatase" evidence="3">
    <location>
        <begin position="540"/>
        <end position="754"/>
    </location>
</feature>
<dbReference type="SUPFAM" id="SSF55781">
    <property type="entry name" value="GAF domain-like"/>
    <property type="match status" value="1"/>
</dbReference>
<gene>
    <name evidence="4" type="ORF">K6V98_01440</name>
</gene>
<evidence type="ECO:0000313" key="4">
    <source>
        <dbReference type="EMBL" id="MBY4797027.1"/>
    </source>
</evidence>
<dbReference type="Pfam" id="PF01590">
    <property type="entry name" value="GAF"/>
    <property type="match status" value="1"/>
</dbReference>
<protein>
    <submittedName>
        <fullName evidence="4">SpoIIE family protein phosphatase</fullName>
    </submittedName>
</protein>
<reference evidence="4 5" key="1">
    <citation type="submission" date="2021-08" db="EMBL/GenBank/DDBJ databases">
        <title>Collinsella faecalis sp. nov. isolated from swine faeces.</title>
        <authorList>
            <person name="Oh B.S."/>
            <person name="Lee J.H."/>
        </authorList>
    </citation>
    <scope>NUCLEOTIDE SEQUENCE [LARGE SCALE GENOMIC DNA]</scope>
    <source>
        <strain evidence="4 5">AGMB00827</strain>
    </source>
</reference>
<dbReference type="InterPro" id="IPR029016">
    <property type="entry name" value="GAF-like_dom_sf"/>
</dbReference>
<dbReference type="InterPro" id="IPR035965">
    <property type="entry name" value="PAS-like_dom_sf"/>
</dbReference>
<organism evidence="4 5">
    <name type="scientific">Collinsella ureilytica</name>
    <dbReference type="NCBI Taxonomy" id="2869515"/>
    <lineage>
        <taxon>Bacteria</taxon>
        <taxon>Bacillati</taxon>
        <taxon>Actinomycetota</taxon>
        <taxon>Coriobacteriia</taxon>
        <taxon>Coriobacteriales</taxon>
        <taxon>Coriobacteriaceae</taxon>
        <taxon>Collinsella</taxon>
    </lineage>
</organism>
<accession>A0ABS7MIA9</accession>
<proteinExistence type="predicted"/>
<dbReference type="SUPFAM" id="SSF81606">
    <property type="entry name" value="PP2C-like"/>
    <property type="match status" value="1"/>
</dbReference>
<keyword evidence="5" id="KW-1185">Reference proteome</keyword>
<sequence length="759" mass="82279">MEALAEKWFAEISRLVEITSDAVALCASDGTILHVNRQLLGILHGRRAGIVGSDIKDLLFSKAFERSNHKPPFSCDGVDNSLMLKLVDGSFVPVRVRALKIAGKRFALAPERRDRERLLVVIKSLEEDYARDRQTRRLLGQLQAANKRLSGTLSIIMSTMGTKDMPHLLDAVLNKLVDTLDADGATIYLAESGGFKLRGVSQGLSHDAVRPPDFIPLGSGVATYVLHAGEARRLSVVSTGSGKRMGTLYDLDTRQSASLHMQDAPPFHTLAAVPIFFGTQVLGILELGWMRPTTPRTSDVSVLEVVCDYLSIELVEVVSAMRARRIGELTRSLDRLRDILFASGSDRAGAQAAMLREVCEILGCEVYPVAYDPDLDCQAVACDPDCRLALSGSIEDIFFSVRTPASITGIPNDHSAFSTSASDEPGSVRLVRVDHSTPAGCLLSSRGLPYQGIFIDLGEDGTGRSTFGGEGAHGPWRRMLFLRRAGQEPIDDVEFDYLERLMRDYEAIDVGARSKESDRRIAQTLQIGMRSSLAQVPGIVADALYSSATKHALVGGDFYTMLRLPDERAVMILGDVSGKGVESASMSAMATTALTAYAWEGMTPTGMVSSLNRMLTAFSRVEAFLTVFVVKIDLRARIAAYCSAGHPPSMVLSHDGEVEMLTTQSGVVGAFESMRYESGSFTFSPGDILFMYTDGVIEARDAAGGFFGEQRLREILLNESAAGVHGLCRKVLHELDTFSGASLDDDVAMVALRLDGIDA</sequence>